<evidence type="ECO:0000256" key="1">
    <source>
        <dbReference type="ARBA" id="ARBA00004829"/>
    </source>
</evidence>
<name>A0A1M6N9G4_REIAG</name>
<protein>
    <submittedName>
        <fullName evidence="7">Phytoene desaturase</fullName>
    </submittedName>
</protein>
<dbReference type="Gene3D" id="3.50.50.60">
    <property type="entry name" value="FAD/NAD(P)-binding domain"/>
    <property type="match status" value="2"/>
</dbReference>
<evidence type="ECO:0000256" key="4">
    <source>
        <dbReference type="ARBA" id="ARBA00023002"/>
    </source>
</evidence>
<sequence>MKKAEETQRSVVIGAGIAGLASAIRLVARGFHVDVYEANASPGGKMRQQFAQGYRFDMGPSIVTLPHLIDELFALHSKNPRDYFDYTLLEKPFKYFYEDGTVIQAYADTDRFSQEIANKTIDTPRRFRKYLKNIKRKYTITRPVFIERSIHRVKDILHHNVVLGLIRFSKIEAFKTMDRANRNHFKDPKLVKMFNNYATYVGANPFVAPATLNVIQHLEIGLGMYMPDRGIYSIVEALHRLAVEIGVTFHFNQKVDEILVENRKANGVIVQGRSIRYDTVVSNMDVYLTYKYLLPKVAGPKHVLSQPKSSSVIAFFWGMNRCFDDLNVHNLLFTEDQKEEFRSIYSDHKISKDPSLYLYISSKVVPSDAPVGKENWFVLITAPNNQGQDWKAMVAEARTTAIAKLSRMLGMPIETHIKYEDHIDPVSIEADLFSAFGSVYGNSSNSMFAAFLRHANFSRKVKNLYFVGGSAHPGAGIPMCLNSAKIMDQVLKQR</sequence>
<dbReference type="InterPro" id="IPR036188">
    <property type="entry name" value="FAD/NAD-bd_sf"/>
</dbReference>
<keyword evidence="3 5" id="KW-0125">Carotenoid biosynthesis</keyword>
<dbReference type="NCBIfam" id="NF042421">
    <property type="entry name" value="hydcarot_desat_CrtD"/>
    <property type="match status" value="1"/>
</dbReference>
<dbReference type="Pfam" id="PF01593">
    <property type="entry name" value="Amino_oxidase"/>
    <property type="match status" value="1"/>
</dbReference>
<dbReference type="InterPro" id="IPR054840">
    <property type="entry name" value="hydcarot_desat_CrtD"/>
</dbReference>
<dbReference type="Proteomes" id="UP000184474">
    <property type="component" value="Unassembled WGS sequence"/>
</dbReference>
<evidence type="ECO:0000313" key="7">
    <source>
        <dbReference type="EMBL" id="SHJ92375.1"/>
    </source>
</evidence>
<evidence type="ECO:0000256" key="5">
    <source>
        <dbReference type="RuleBase" id="RU362075"/>
    </source>
</evidence>
<keyword evidence="8" id="KW-1185">Reference proteome</keyword>
<dbReference type="PROSITE" id="PS00982">
    <property type="entry name" value="PHYTOENE_DH"/>
    <property type="match status" value="1"/>
</dbReference>
<feature type="domain" description="Amine oxidase" evidence="6">
    <location>
        <begin position="17"/>
        <end position="485"/>
    </location>
</feature>
<dbReference type="InterPro" id="IPR008150">
    <property type="entry name" value="Phytoene_DH_bac_CS"/>
</dbReference>
<proteinExistence type="inferred from homology"/>
<dbReference type="SUPFAM" id="SSF51905">
    <property type="entry name" value="FAD/NAD(P)-binding domain"/>
    <property type="match status" value="1"/>
</dbReference>
<reference evidence="8" key="1">
    <citation type="submission" date="2016-11" db="EMBL/GenBank/DDBJ databases">
        <authorList>
            <person name="Varghese N."/>
            <person name="Submissions S."/>
        </authorList>
    </citation>
    <scope>NUCLEOTIDE SEQUENCE [LARGE SCALE GENOMIC DNA]</scope>
    <source>
        <strain evidence="8">DSM 26134</strain>
    </source>
</reference>
<gene>
    <name evidence="7" type="ORF">SAMN04488028_102162</name>
</gene>
<dbReference type="GO" id="GO:0016627">
    <property type="term" value="F:oxidoreductase activity, acting on the CH-CH group of donors"/>
    <property type="evidence" value="ECO:0007669"/>
    <property type="project" value="UniProtKB-ARBA"/>
</dbReference>
<dbReference type="STRING" id="156994.SAMN04488028_102162"/>
<dbReference type="InterPro" id="IPR014105">
    <property type="entry name" value="Carotenoid/retinoid_OxRdtase"/>
</dbReference>
<dbReference type="PANTHER" id="PTHR43734">
    <property type="entry name" value="PHYTOENE DESATURASE"/>
    <property type="match status" value="1"/>
</dbReference>
<evidence type="ECO:0000259" key="6">
    <source>
        <dbReference type="Pfam" id="PF01593"/>
    </source>
</evidence>
<dbReference type="AlphaFoldDB" id="A0A1M6N9G4"/>
<dbReference type="GO" id="GO:0016117">
    <property type="term" value="P:carotenoid biosynthetic process"/>
    <property type="evidence" value="ECO:0007669"/>
    <property type="project" value="UniProtKB-KW"/>
</dbReference>
<dbReference type="EMBL" id="FRAA01000002">
    <property type="protein sequence ID" value="SHJ92375.1"/>
    <property type="molecule type" value="Genomic_DNA"/>
</dbReference>
<evidence type="ECO:0000256" key="3">
    <source>
        <dbReference type="ARBA" id="ARBA00022746"/>
    </source>
</evidence>
<evidence type="ECO:0000256" key="2">
    <source>
        <dbReference type="ARBA" id="ARBA00006046"/>
    </source>
</evidence>
<evidence type="ECO:0000313" key="8">
    <source>
        <dbReference type="Proteomes" id="UP000184474"/>
    </source>
</evidence>
<dbReference type="PANTHER" id="PTHR43734:SF7">
    <property type="entry name" value="4,4'-DIAPONEUROSPORENE OXYGENASE"/>
    <property type="match status" value="1"/>
</dbReference>
<organism evidence="7 8">
    <name type="scientific">Reichenbachiella agariperforans</name>
    <dbReference type="NCBI Taxonomy" id="156994"/>
    <lineage>
        <taxon>Bacteria</taxon>
        <taxon>Pseudomonadati</taxon>
        <taxon>Bacteroidota</taxon>
        <taxon>Cytophagia</taxon>
        <taxon>Cytophagales</taxon>
        <taxon>Reichenbachiellaceae</taxon>
        <taxon>Reichenbachiella</taxon>
    </lineage>
</organism>
<comment type="pathway">
    <text evidence="1 5">Carotenoid biosynthesis.</text>
</comment>
<dbReference type="NCBIfam" id="TIGR02734">
    <property type="entry name" value="crtI_fam"/>
    <property type="match status" value="1"/>
</dbReference>
<dbReference type="RefSeq" id="WP_073120931.1">
    <property type="nucleotide sequence ID" value="NZ_FRAA01000002.1"/>
</dbReference>
<dbReference type="InterPro" id="IPR002937">
    <property type="entry name" value="Amino_oxidase"/>
</dbReference>
<keyword evidence="4 5" id="KW-0560">Oxidoreductase</keyword>
<accession>A0A1M6N9G4</accession>
<comment type="similarity">
    <text evidence="2 5">Belongs to the carotenoid/retinoid oxidoreductase family.</text>
</comment>